<accession>A0A2T4ASD3</accession>
<evidence type="ECO:0000313" key="3">
    <source>
        <dbReference type="Proteomes" id="UP000241690"/>
    </source>
</evidence>
<dbReference type="GO" id="GO:0004029">
    <property type="term" value="F:aldehyde dehydrogenase (NAD+) activity"/>
    <property type="evidence" value="ECO:0007669"/>
    <property type="project" value="TreeGrafter"/>
</dbReference>
<name>A0A2T4ASD3_TRIHA</name>
<dbReference type="GO" id="GO:0005737">
    <property type="term" value="C:cytoplasm"/>
    <property type="evidence" value="ECO:0007669"/>
    <property type="project" value="TreeGrafter"/>
</dbReference>
<feature type="domain" description="NAD-dependent epimerase/dehydratase" evidence="1">
    <location>
        <begin position="156"/>
        <end position="237"/>
    </location>
</feature>
<keyword evidence="3" id="KW-1185">Reference proteome</keyword>
<gene>
    <name evidence="2" type="ORF">M431DRAFT_476526</name>
</gene>
<dbReference type="RefSeq" id="XP_024779657.1">
    <property type="nucleotide sequence ID" value="XM_024915474.1"/>
</dbReference>
<dbReference type="STRING" id="983964.A0A2T4ASD3"/>
<reference evidence="2 3" key="1">
    <citation type="submission" date="2016-07" db="EMBL/GenBank/DDBJ databases">
        <title>Multiple horizontal gene transfer events from other fungi enriched the ability of initially mycotrophic Trichoderma (Ascomycota) to feed on dead plant biomass.</title>
        <authorList>
            <consortium name="DOE Joint Genome Institute"/>
            <person name="Aerts A."/>
            <person name="Atanasova L."/>
            <person name="Chenthamara K."/>
            <person name="Zhang J."/>
            <person name="Grujic M."/>
            <person name="Henrissat B."/>
            <person name="Kuo A."/>
            <person name="Salamov A."/>
            <person name="Lipzen A."/>
            <person name="Labutti K."/>
            <person name="Barry K."/>
            <person name="Miao Y."/>
            <person name="Rahimi M.J."/>
            <person name="Shen Q."/>
            <person name="Grigoriev I.V."/>
            <person name="Kubicek C.P."/>
            <person name="Druzhinina I.S."/>
        </authorList>
    </citation>
    <scope>NUCLEOTIDE SEQUENCE [LARGE SCALE GENOMIC DNA]</scope>
    <source>
        <strain evidence="2 3">CBS 226.95</strain>
    </source>
</reference>
<dbReference type="PANTHER" id="PTHR48079:SF6">
    <property type="entry name" value="NAD(P)-BINDING DOMAIN-CONTAINING PROTEIN-RELATED"/>
    <property type="match status" value="1"/>
</dbReference>
<dbReference type="GeneID" id="36624043"/>
<evidence type="ECO:0000259" key="1">
    <source>
        <dbReference type="Pfam" id="PF01370"/>
    </source>
</evidence>
<proteinExistence type="predicted"/>
<organism evidence="2 3">
    <name type="scientific">Trichoderma harzianum CBS 226.95</name>
    <dbReference type="NCBI Taxonomy" id="983964"/>
    <lineage>
        <taxon>Eukaryota</taxon>
        <taxon>Fungi</taxon>
        <taxon>Dikarya</taxon>
        <taxon>Ascomycota</taxon>
        <taxon>Pezizomycotina</taxon>
        <taxon>Sordariomycetes</taxon>
        <taxon>Hypocreomycetidae</taxon>
        <taxon>Hypocreales</taxon>
        <taxon>Hypocreaceae</taxon>
        <taxon>Trichoderma</taxon>
    </lineage>
</organism>
<protein>
    <recommendedName>
        <fullName evidence="1">NAD-dependent epimerase/dehydratase domain-containing protein</fullName>
    </recommendedName>
</protein>
<dbReference type="Gene3D" id="3.40.50.720">
    <property type="entry name" value="NAD(P)-binding Rossmann-like Domain"/>
    <property type="match status" value="1"/>
</dbReference>
<dbReference type="InterPro" id="IPR001509">
    <property type="entry name" value="Epimerase_deHydtase"/>
</dbReference>
<dbReference type="InterPro" id="IPR036291">
    <property type="entry name" value="NAD(P)-bd_dom_sf"/>
</dbReference>
<evidence type="ECO:0000313" key="2">
    <source>
        <dbReference type="EMBL" id="PTB59980.1"/>
    </source>
</evidence>
<dbReference type="AlphaFoldDB" id="A0A2T4ASD3"/>
<sequence length="349" mass="38259">MSQVKVLVTGASGYIGGSVLQTLVDDFGSDISLSALVRSKANYDALKEMGVNPIYFNGLHDLETIKRVASEHQAVVSCASSLDVPSCLALVEGLGIGKQDTAQDVFYIHTSGTSNFGDHPITKTELKDVTIRTDKDDNYEWEKNNADAWPSRKVDVTIIDAGERFGVKTIITNPPLIYGRGNGIGNQRSIQIPALVEISLKKQQAIVLGKGEGLWTVAHISDVAAFYSLVLKRYLEGQSIDSGKSGYYFLENGEISWLDISNKIGEVGYSEGLFPSKEIKEITLEAFSEALAIPHLKDLNMTEVVWGSNARISAIKSREIGWKPQNDLAEFYKSIEDEVNSYQVQGTQD</sequence>
<dbReference type="Proteomes" id="UP000241690">
    <property type="component" value="Unassembled WGS sequence"/>
</dbReference>
<dbReference type="Pfam" id="PF01370">
    <property type="entry name" value="Epimerase"/>
    <property type="match status" value="1"/>
</dbReference>
<dbReference type="EMBL" id="KZ679675">
    <property type="protein sequence ID" value="PTB59980.1"/>
    <property type="molecule type" value="Genomic_DNA"/>
</dbReference>
<dbReference type="SUPFAM" id="SSF51735">
    <property type="entry name" value="NAD(P)-binding Rossmann-fold domains"/>
    <property type="match status" value="1"/>
</dbReference>
<dbReference type="PANTHER" id="PTHR48079">
    <property type="entry name" value="PROTEIN YEEZ"/>
    <property type="match status" value="1"/>
</dbReference>
<dbReference type="InterPro" id="IPR051783">
    <property type="entry name" value="NAD(P)-dependent_oxidoreduct"/>
</dbReference>